<organism evidence="1 2">
    <name type="scientific">Ixodes persulcatus</name>
    <name type="common">Taiga tick</name>
    <dbReference type="NCBI Taxonomy" id="34615"/>
    <lineage>
        <taxon>Eukaryota</taxon>
        <taxon>Metazoa</taxon>
        <taxon>Ecdysozoa</taxon>
        <taxon>Arthropoda</taxon>
        <taxon>Chelicerata</taxon>
        <taxon>Arachnida</taxon>
        <taxon>Acari</taxon>
        <taxon>Parasitiformes</taxon>
        <taxon>Ixodida</taxon>
        <taxon>Ixodoidea</taxon>
        <taxon>Ixodidae</taxon>
        <taxon>Ixodinae</taxon>
        <taxon>Ixodes</taxon>
    </lineage>
</organism>
<proteinExistence type="predicted"/>
<evidence type="ECO:0000313" key="2">
    <source>
        <dbReference type="Proteomes" id="UP000805193"/>
    </source>
</evidence>
<sequence length="634" mass="71434">MLYGVIPEKTQGAGCWQISLRTTSLVVANDSHSPEILLAWRVAADTMGSDHFAVFNYIIGLQRPVVHEISVIHWDRFRDNLGRSTRPLLEAISDVAKKATTKATVPASFRAPDLTIQNLCVERRRAQQLLQRKGGVTLKTLFNRMGVALRRYAKKKMLHAAVGFDLLFGGCKHTSPPYLEAYGQSVWEKKRLTTLAEDFATLYAAAVIQPNSRCHADKTPFCMDAPFTESELGSVLRACKRQGHRDQTGSRRKCYRICQIHVSRFFFPVGRLAWVVPVLKSGKPARDLLSYRPVFHTYFVDKLFERLVHARLIWSLKEHHLLPLNMTGFRSRLSAQDNILDIAAFDNVKPASVLAQLTSWGVTRRVHGFLEGFLSNRSIQADKLERLHRAGLRTSLGVPRSAKNKRAYEEARSLPSHLQASQRLLLQILRLGETHPGHKTANTPPQALTAAAQDQLAPRYPRLLHIYTDGSVDRVRLSITADFHIPDLQKDWSARSNHMVSSTTTEMLATTEAAWQLLGHARARSPTRVTILPWPALVGYCVVVKTKSRHKKRTAGLLPWQRRSTNQLFFFELRSVARGRASPKQTTTRRGLRRNVGDCAGEPSGLVKIREAYLTSTTCSDWRGLRGQGLWLDA</sequence>
<reference evidence="1 2" key="1">
    <citation type="journal article" date="2020" name="Cell">
        <title>Large-Scale Comparative Analyses of Tick Genomes Elucidate Their Genetic Diversity and Vector Capacities.</title>
        <authorList>
            <consortium name="Tick Genome and Microbiome Consortium (TIGMIC)"/>
            <person name="Jia N."/>
            <person name="Wang J."/>
            <person name="Shi W."/>
            <person name="Du L."/>
            <person name="Sun Y."/>
            <person name="Zhan W."/>
            <person name="Jiang J.F."/>
            <person name="Wang Q."/>
            <person name="Zhang B."/>
            <person name="Ji P."/>
            <person name="Bell-Sakyi L."/>
            <person name="Cui X.M."/>
            <person name="Yuan T.T."/>
            <person name="Jiang B.G."/>
            <person name="Yang W.F."/>
            <person name="Lam T.T."/>
            <person name="Chang Q.C."/>
            <person name="Ding S.J."/>
            <person name="Wang X.J."/>
            <person name="Zhu J.G."/>
            <person name="Ruan X.D."/>
            <person name="Zhao L."/>
            <person name="Wei J.T."/>
            <person name="Ye R.Z."/>
            <person name="Que T.C."/>
            <person name="Du C.H."/>
            <person name="Zhou Y.H."/>
            <person name="Cheng J.X."/>
            <person name="Dai P.F."/>
            <person name="Guo W.B."/>
            <person name="Han X.H."/>
            <person name="Huang E.J."/>
            <person name="Li L.F."/>
            <person name="Wei W."/>
            <person name="Gao Y.C."/>
            <person name="Liu J.Z."/>
            <person name="Shao H.Z."/>
            <person name="Wang X."/>
            <person name="Wang C.C."/>
            <person name="Yang T.C."/>
            <person name="Huo Q.B."/>
            <person name="Li W."/>
            <person name="Chen H.Y."/>
            <person name="Chen S.E."/>
            <person name="Zhou L.G."/>
            <person name="Ni X.B."/>
            <person name="Tian J.H."/>
            <person name="Sheng Y."/>
            <person name="Liu T."/>
            <person name="Pan Y.S."/>
            <person name="Xia L.Y."/>
            <person name="Li J."/>
            <person name="Zhao F."/>
            <person name="Cao W.C."/>
        </authorList>
    </citation>
    <scope>NUCLEOTIDE SEQUENCE [LARGE SCALE GENOMIC DNA]</scope>
    <source>
        <strain evidence="1">Iper-2018</strain>
    </source>
</reference>
<protein>
    <submittedName>
        <fullName evidence="1">Uncharacterized protein</fullName>
    </submittedName>
</protein>
<dbReference type="EMBL" id="JABSTQ010010712">
    <property type="protein sequence ID" value="KAG0418697.1"/>
    <property type="molecule type" value="Genomic_DNA"/>
</dbReference>
<keyword evidence="2" id="KW-1185">Reference proteome</keyword>
<name>A0AC60PF34_IXOPE</name>
<gene>
    <name evidence="1" type="ORF">HPB47_004654</name>
</gene>
<comment type="caution">
    <text evidence="1">The sequence shown here is derived from an EMBL/GenBank/DDBJ whole genome shotgun (WGS) entry which is preliminary data.</text>
</comment>
<evidence type="ECO:0000313" key="1">
    <source>
        <dbReference type="EMBL" id="KAG0418697.1"/>
    </source>
</evidence>
<dbReference type="Proteomes" id="UP000805193">
    <property type="component" value="Unassembled WGS sequence"/>
</dbReference>
<accession>A0AC60PF34</accession>